<accession>A0A853BLW7</accession>
<reference evidence="2 3" key="1">
    <citation type="submission" date="2020-07" db="EMBL/GenBank/DDBJ databases">
        <title>Sequencing the genomes of 1000 actinobacteria strains.</title>
        <authorList>
            <person name="Klenk H.-P."/>
        </authorList>
    </citation>
    <scope>NUCLEOTIDE SEQUENCE [LARGE SCALE GENOMIC DNA]</scope>
    <source>
        <strain evidence="2 3">DSM 45927</strain>
    </source>
</reference>
<dbReference type="Proteomes" id="UP000575985">
    <property type="component" value="Unassembled WGS sequence"/>
</dbReference>
<feature type="transmembrane region" description="Helical" evidence="1">
    <location>
        <begin position="88"/>
        <end position="106"/>
    </location>
</feature>
<evidence type="ECO:0000256" key="1">
    <source>
        <dbReference type="SAM" id="Phobius"/>
    </source>
</evidence>
<keyword evidence="1" id="KW-0472">Membrane</keyword>
<protein>
    <submittedName>
        <fullName evidence="2">Uncharacterized protein</fullName>
    </submittedName>
</protein>
<sequence length="176" mass="18157">MDVFIAVMHLVVAAAFVSIPLVRHRYGPAATATAHAELDRQGVRTTVLTENGMRFDAGGHETAVPASVAAAMAVLAGLHLAGAAWAVPLTWGALVLVVIGNCLIIYSNRTAAASVRAAFARTGDPELARIDVPALLAAAERGFPAWTWTLEKARHTAVFGASALALAALAVTALAL</sequence>
<proteinExistence type="predicted"/>
<feature type="transmembrane region" description="Helical" evidence="1">
    <location>
        <begin position="63"/>
        <end position="82"/>
    </location>
</feature>
<keyword evidence="3" id="KW-1185">Reference proteome</keyword>
<feature type="transmembrane region" description="Helical" evidence="1">
    <location>
        <begin position="156"/>
        <end position="175"/>
    </location>
</feature>
<comment type="caution">
    <text evidence="2">The sequence shown here is derived from an EMBL/GenBank/DDBJ whole genome shotgun (WGS) entry which is preliminary data.</text>
</comment>
<evidence type="ECO:0000313" key="3">
    <source>
        <dbReference type="Proteomes" id="UP000575985"/>
    </source>
</evidence>
<organism evidence="2 3">
    <name type="scientific">Streptomonospora nanhaiensis</name>
    <dbReference type="NCBI Taxonomy" id="1323731"/>
    <lineage>
        <taxon>Bacteria</taxon>
        <taxon>Bacillati</taxon>
        <taxon>Actinomycetota</taxon>
        <taxon>Actinomycetes</taxon>
        <taxon>Streptosporangiales</taxon>
        <taxon>Nocardiopsidaceae</taxon>
        <taxon>Streptomonospora</taxon>
    </lineage>
</organism>
<dbReference type="AlphaFoldDB" id="A0A853BLW7"/>
<feature type="transmembrane region" description="Helical" evidence="1">
    <location>
        <begin position="6"/>
        <end position="22"/>
    </location>
</feature>
<dbReference type="EMBL" id="JACCFO010000001">
    <property type="protein sequence ID" value="NYI96468.1"/>
    <property type="molecule type" value="Genomic_DNA"/>
</dbReference>
<keyword evidence="1" id="KW-0812">Transmembrane</keyword>
<name>A0A853BLW7_9ACTN</name>
<dbReference type="RefSeq" id="WP_179767827.1">
    <property type="nucleotide sequence ID" value="NZ_JACCFO010000001.1"/>
</dbReference>
<evidence type="ECO:0000313" key="2">
    <source>
        <dbReference type="EMBL" id="NYI96468.1"/>
    </source>
</evidence>
<gene>
    <name evidence="2" type="ORF">HNR12_002745</name>
</gene>
<keyword evidence="1" id="KW-1133">Transmembrane helix</keyword>